<dbReference type="EMBL" id="HG002191">
    <property type="protein sequence ID" value="CDF40494.1"/>
    <property type="molecule type" value="Genomic_DNA"/>
</dbReference>
<evidence type="ECO:0000256" key="1">
    <source>
        <dbReference type="HAMAP-Rule" id="MF_03149"/>
    </source>
</evidence>
<dbReference type="GO" id="GO:0006450">
    <property type="term" value="P:regulation of translational fidelity"/>
    <property type="evidence" value="ECO:0007669"/>
    <property type="project" value="InterPro"/>
</dbReference>
<dbReference type="Gene3D" id="1.10.20.60">
    <property type="entry name" value="Glu-tRNAGln amidotransferase C subunit, N-terminal domain"/>
    <property type="match status" value="1"/>
</dbReference>
<dbReference type="GO" id="GO:0005524">
    <property type="term" value="F:ATP binding"/>
    <property type="evidence" value="ECO:0007669"/>
    <property type="project" value="UniProtKB-KW"/>
</dbReference>
<dbReference type="SUPFAM" id="SSF141000">
    <property type="entry name" value="Glu-tRNAGln amidotransferase C subunit"/>
    <property type="match status" value="1"/>
</dbReference>
<dbReference type="GeneID" id="17318506"/>
<comment type="catalytic activity">
    <reaction evidence="1">
        <text>L-glutamyl-tRNA(Gln) + L-glutamine + ATP + H2O = L-glutaminyl-tRNA(Gln) + L-glutamate + ADP + phosphate + H(+)</text>
        <dbReference type="Rhea" id="RHEA:17521"/>
        <dbReference type="Rhea" id="RHEA-COMP:9681"/>
        <dbReference type="Rhea" id="RHEA-COMP:9684"/>
        <dbReference type="ChEBI" id="CHEBI:15377"/>
        <dbReference type="ChEBI" id="CHEBI:15378"/>
        <dbReference type="ChEBI" id="CHEBI:29985"/>
        <dbReference type="ChEBI" id="CHEBI:30616"/>
        <dbReference type="ChEBI" id="CHEBI:43474"/>
        <dbReference type="ChEBI" id="CHEBI:58359"/>
        <dbReference type="ChEBI" id="CHEBI:78520"/>
        <dbReference type="ChEBI" id="CHEBI:78521"/>
        <dbReference type="ChEBI" id="CHEBI:456216"/>
    </reaction>
</comment>
<dbReference type="RefSeq" id="XP_005710788.1">
    <property type="nucleotide sequence ID" value="XM_005710731.1"/>
</dbReference>
<organism evidence="2 3">
    <name type="scientific">Chondrus crispus</name>
    <name type="common">Carrageen Irish moss</name>
    <name type="synonym">Polymorpha crispa</name>
    <dbReference type="NCBI Taxonomy" id="2769"/>
    <lineage>
        <taxon>Eukaryota</taxon>
        <taxon>Rhodophyta</taxon>
        <taxon>Florideophyceae</taxon>
        <taxon>Rhodymeniophycidae</taxon>
        <taxon>Gigartinales</taxon>
        <taxon>Gigartinaceae</taxon>
        <taxon>Chondrus</taxon>
    </lineage>
</organism>
<dbReference type="NCBIfam" id="TIGR00135">
    <property type="entry name" value="gatC"/>
    <property type="match status" value="1"/>
</dbReference>
<dbReference type="GO" id="GO:0070681">
    <property type="term" value="P:glutaminyl-tRNAGln biosynthesis via transamidation"/>
    <property type="evidence" value="ECO:0007669"/>
    <property type="project" value="UniProtKB-UniRule"/>
</dbReference>
<dbReference type="PANTHER" id="PTHR15004:SF0">
    <property type="entry name" value="GLUTAMYL-TRNA(GLN) AMIDOTRANSFERASE SUBUNIT C, MITOCHONDRIAL"/>
    <property type="match status" value="1"/>
</dbReference>
<dbReference type="GO" id="GO:0030956">
    <property type="term" value="C:glutamyl-tRNA(Gln) amidotransferase complex"/>
    <property type="evidence" value="ECO:0007669"/>
    <property type="project" value="UniProtKB-UniRule"/>
</dbReference>
<dbReference type="PANTHER" id="PTHR15004">
    <property type="entry name" value="GLUTAMYL-TRNA(GLN) AMIDOTRANSFERASE SUBUNIT C, MITOCHONDRIAL"/>
    <property type="match status" value="1"/>
</dbReference>
<protein>
    <recommendedName>
        <fullName evidence="1">Glutamyl-tRNA(Gln) amidotransferase subunit C, mitochondrial</fullName>
        <shortName evidence="1">Glu-AdT subunit C</shortName>
        <ecNumber evidence="1">6.3.5.-</ecNumber>
    </recommendedName>
</protein>
<dbReference type="KEGG" id="ccp:CHC_T00000761001"/>
<dbReference type="GO" id="GO:0050567">
    <property type="term" value="F:glutaminyl-tRNA synthase (glutamine-hydrolyzing) activity"/>
    <property type="evidence" value="ECO:0007669"/>
    <property type="project" value="UniProtKB-UniRule"/>
</dbReference>
<reference evidence="3" key="1">
    <citation type="journal article" date="2013" name="Proc. Natl. Acad. Sci. U.S.A.">
        <title>Genome structure and metabolic features in the red seaweed Chondrus crispus shed light on evolution of the Archaeplastida.</title>
        <authorList>
            <person name="Collen J."/>
            <person name="Porcel B."/>
            <person name="Carre W."/>
            <person name="Ball S.G."/>
            <person name="Chaparro C."/>
            <person name="Tonon T."/>
            <person name="Barbeyron T."/>
            <person name="Michel G."/>
            <person name="Noel B."/>
            <person name="Valentin K."/>
            <person name="Elias M."/>
            <person name="Artiguenave F."/>
            <person name="Arun A."/>
            <person name="Aury J.M."/>
            <person name="Barbosa-Neto J.F."/>
            <person name="Bothwell J.H."/>
            <person name="Bouget F.Y."/>
            <person name="Brillet L."/>
            <person name="Cabello-Hurtado F."/>
            <person name="Capella-Gutierrez S."/>
            <person name="Charrier B."/>
            <person name="Cladiere L."/>
            <person name="Cock J.M."/>
            <person name="Coelho S.M."/>
            <person name="Colleoni C."/>
            <person name="Czjzek M."/>
            <person name="Da Silva C."/>
            <person name="Delage L."/>
            <person name="Denoeud F."/>
            <person name="Deschamps P."/>
            <person name="Dittami S.M."/>
            <person name="Gabaldon T."/>
            <person name="Gachon C.M."/>
            <person name="Groisillier A."/>
            <person name="Herve C."/>
            <person name="Jabbari K."/>
            <person name="Katinka M."/>
            <person name="Kloareg B."/>
            <person name="Kowalczyk N."/>
            <person name="Labadie K."/>
            <person name="Leblanc C."/>
            <person name="Lopez P.J."/>
            <person name="McLachlan D.H."/>
            <person name="Meslet-Cladiere L."/>
            <person name="Moustafa A."/>
            <person name="Nehr Z."/>
            <person name="Nyvall Collen P."/>
            <person name="Panaud O."/>
            <person name="Partensky F."/>
            <person name="Poulain J."/>
            <person name="Rensing S.A."/>
            <person name="Rousvoal S."/>
            <person name="Samson G."/>
            <person name="Symeonidi A."/>
            <person name="Weissenbach J."/>
            <person name="Zambounis A."/>
            <person name="Wincker P."/>
            <person name="Boyen C."/>
        </authorList>
    </citation>
    <scope>NUCLEOTIDE SEQUENCE [LARGE SCALE GENOMIC DNA]</scope>
    <source>
        <strain evidence="3">cv. Stackhouse</strain>
    </source>
</reference>
<proteinExistence type="inferred from homology"/>
<dbReference type="GO" id="GO:0009507">
    <property type="term" value="C:chloroplast"/>
    <property type="evidence" value="ECO:0007669"/>
    <property type="project" value="TreeGrafter"/>
</dbReference>
<dbReference type="Proteomes" id="UP000012073">
    <property type="component" value="Unassembled WGS sequence"/>
</dbReference>
<comment type="similarity">
    <text evidence="1">Belongs to the GatC family.</text>
</comment>
<sequence length="195" mass="21628">MHAAGRRQCSRQPSSQPAMQQISLQFDPLISFFILHIICGAIRALSKVSCVGLLRVKMMGFVGIGFPICHGLRTFRKSRSPTHRIYRNSASSIEACAEATPEEVKRIARLAQLNLSEDEITTMTPELQKVIGFFNSINEIDVEGFEPMASPSDANNVLRDDVPVMFSNVDAIMDEVPVAEKEFIRVPKISSESSD</sequence>
<keyword evidence="1" id="KW-0547">Nucleotide-binding</keyword>
<dbReference type="PhylomeDB" id="R7QQW7"/>
<keyword evidence="1" id="KW-0436">Ligase</keyword>
<dbReference type="EC" id="6.3.5.-" evidence="1"/>
<evidence type="ECO:0000313" key="2">
    <source>
        <dbReference type="EMBL" id="CDF40494.1"/>
    </source>
</evidence>
<comment type="subcellular location">
    <subcellularLocation>
        <location evidence="1">Mitochondrion</location>
    </subcellularLocation>
</comment>
<gene>
    <name evidence="2" type="ORF">CHC_T00000761001</name>
</gene>
<evidence type="ECO:0000313" key="3">
    <source>
        <dbReference type="Proteomes" id="UP000012073"/>
    </source>
</evidence>
<keyword evidence="1" id="KW-0067">ATP-binding</keyword>
<dbReference type="OrthoDB" id="2020502at2759"/>
<dbReference type="STRING" id="2769.R7QQW7"/>
<dbReference type="Gramene" id="CDF40494">
    <property type="protein sequence ID" value="CDF40494"/>
    <property type="gene ID" value="CHC_T00000761001"/>
</dbReference>
<dbReference type="InterPro" id="IPR036113">
    <property type="entry name" value="Asp/Glu-ADT_sf_sub_c"/>
</dbReference>
<comment type="function">
    <text evidence="1">Allows the formation of correctly charged Gln-tRNA(Gln) through the transamidation of misacylated Glu-tRNA(Gln) in the mitochondria. The reaction takes place in the presence of glutamine and ATP through an activated gamma-phospho-Glu-tRNA(Gln).</text>
</comment>
<dbReference type="GO" id="GO:0005739">
    <property type="term" value="C:mitochondrion"/>
    <property type="evidence" value="ECO:0007669"/>
    <property type="project" value="UniProtKB-SubCell"/>
</dbReference>
<dbReference type="HAMAP" id="MF_00122">
    <property type="entry name" value="GatC"/>
    <property type="match status" value="1"/>
</dbReference>
<dbReference type="InterPro" id="IPR003837">
    <property type="entry name" value="GatC"/>
</dbReference>
<keyword evidence="1" id="KW-0496">Mitochondrion</keyword>
<keyword evidence="1" id="KW-0648">Protein biosynthesis</keyword>
<dbReference type="Pfam" id="PF02686">
    <property type="entry name" value="GatC"/>
    <property type="match status" value="1"/>
</dbReference>
<keyword evidence="3" id="KW-1185">Reference proteome</keyword>
<name>R7QQW7_CHOCR</name>
<dbReference type="GO" id="GO:0032543">
    <property type="term" value="P:mitochondrial translation"/>
    <property type="evidence" value="ECO:0007669"/>
    <property type="project" value="UniProtKB-UniRule"/>
</dbReference>
<accession>R7QQW7</accession>
<dbReference type="AlphaFoldDB" id="R7QQW7"/>
<comment type="subunit">
    <text evidence="1">Subunit of the heterotrimeric GatCAB amidotransferase (AdT) complex, composed of A, B and C subunits.</text>
</comment>